<keyword evidence="2" id="KW-1185">Reference proteome</keyword>
<organism evidence="1 2">
    <name type="scientific">Protopolystoma xenopodis</name>
    <dbReference type="NCBI Taxonomy" id="117903"/>
    <lineage>
        <taxon>Eukaryota</taxon>
        <taxon>Metazoa</taxon>
        <taxon>Spiralia</taxon>
        <taxon>Lophotrochozoa</taxon>
        <taxon>Platyhelminthes</taxon>
        <taxon>Monogenea</taxon>
        <taxon>Polyopisthocotylea</taxon>
        <taxon>Polystomatidea</taxon>
        <taxon>Polystomatidae</taxon>
        <taxon>Protopolystoma</taxon>
    </lineage>
</organism>
<dbReference type="SUPFAM" id="SSF48019">
    <property type="entry name" value="post-AAA+ oligomerization domain-like"/>
    <property type="match status" value="1"/>
</dbReference>
<dbReference type="GO" id="GO:0003677">
    <property type="term" value="F:DNA binding"/>
    <property type="evidence" value="ECO:0007669"/>
    <property type="project" value="InterPro"/>
</dbReference>
<dbReference type="OrthoDB" id="446168at2759"/>
<proteinExistence type="predicted"/>
<dbReference type="AlphaFoldDB" id="A0A448XRN0"/>
<dbReference type="InterPro" id="IPR008921">
    <property type="entry name" value="DNA_pol3_clamp-load_cplx_C"/>
</dbReference>
<reference evidence="1" key="1">
    <citation type="submission" date="2018-11" db="EMBL/GenBank/DDBJ databases">
        <authorList>
            <consortium name="Pathogen Informatics"/>
        </authorList>
    </citation>
    <scope>NUCLEOTIDE SEQUENCE</scope>
</reference>
<dbReference type="Gene3D" id="1.20.272.10">
    <property type="match status" value="1"/>
</dbReference>
<dbReference type="GO" id="GO:0006260">
    <property type="term" value="P:DNA replication"/>
    <property type="evidence" value="ECO:0007669"/>
    <property type="project" value="InterPro"/>
</dbReference>
<dbReference type="EMBL" id="CAAALY010279779">
    <property type="protein sequence ID" value="VEL43232.1"/>
    <property type="molecule type" value="Genomic_DNA"/>
</dbReference>
<name>A0A448XRN0_9PLAT</name>
<evidence type="ECO:0000313" key="2">
    <source>
        <dbReference type="Proteomes" id="UP000784294"/>
    </source>
</evidence>
<comment type="caution">
    <text evidence="1">The sequence shown here is derived from an EMBL/GenBank/DDBJ whole genome shotgun (WGS) entry which is preliminary data.</text>
</comment>
<protein>
    <submittedName>
        <fullName evidence="1">Uncharacterized protein</fullName>
    </submittedName>
</protein>
<sequence>MTLARKDLQLSPFDVVRRVLCPDTGGPDGVPASVGDCIELFFQDYGLGPLFVQENYLHVKPKASQ</sequence>
<evidence type="ECO:0000313" key="1">
    <source>
        <dbReference type="EMBL" id="VEL43232.1"/>
    </source>
</evidence>
<gene>
    <name evidence="1" type="ORF">PXEA_LOCUS36672</name>
</gene>
<dbReference type="Proteomes" id="UP000784294">
    <property type="component" value="Unassembled WGS sequence"/>
</dbReference>
<accession>A0A448XRN0</accession>